<gene>
    <name evidence="8" type="ORF">SAMN02744040_00024</name>
</gene>
<dbReference type="GO" id="GO:0008803">
    <property type="term" value="F:bis(5'-nucleosyl)-tetraphosphatase (symmetrical) activity"/>
    <property type="evidence" value="ECO:0007669"/>
    <property type="project" value="UniProtKB-EC"/>
</dbReference>
<evidence type="ECO:0000256" key="6">
    <source>
        <dbReference type="ARBA" id="ARBA00049417"/>
    </source>
</evidence>
<dbReference type="GO" id="GO:0000166">
    <property type="term" value="F:nucleotide binding"/>
    <property type="evidence" value="ECO:0007669"/>
    <property type="project" value="UniProtKB-KW"/>
</dbReference>
<keyword evidence="5" id="KW-0408">Iron</keyword>
<name>A0A1M5NI06_9FIRM</name>
<dbReference type="InterPro" id="IPR003607">
    <property type="entry name" value="HD/PDEase_dom"/>
</dbReference>
<keyword evidence="4 8" id="KW-0378">Hydrolase</keyword>
<protein>
    <recommendedName>
        <fullName evidence="1">bis(5'-nucleosyl)-tetraphosphatase (symmetrical)</fullName>
        <ecNumber evidence="1">3.6.1.41</ecNumber>
    </recommendedName>
</protein>
<dbReference type="AlphaFoldDB" id="A0A1M5NI06"/>
<dbReference type="STRING" id="1123350.SAMN02744040_00024"/>
<dbReference type="EC" id="3.6.1.41" evidence="1"/>
<dbReference type="InterPro" id="IPR006674">
    <property type="entry name" value="HD_domain"/>
</dbReference>
<dbReference type="RefSeq" id="WP_072723183.1">
    <property type="nucleotide sequence ID" value="NZ_FQXH01000005.1"/>
</dbReference>
<organism evidence="8 9">
    <name type="scientific">Tepidibacter thalassicus DSM 15285</name>
    <dbReference type="NCBI Taxonomy" id="1123350"/>
    <lineage>
        <taxon>Bacteria</taxon>
        <taxon>Bacillati</taxon>
        <taxon>Bacillota</taxon>
        <taxon>Clostridia</taxon>
        <taxon>Peptostreptococcales</taxon>
        <taxon>Peptostreptococcaceae</taxon>
        <taxon>Tepidibacter</taxon>
    </lineage>
</organism>
<dbReference type="PROSITE" id="PS51831">
    <property type="entry name" value="HD"/>
    <property type="match status" value="1"/>
</dbReference>
<dbReference type="NCBIfam" id="TIGR00488">
    <property type="entry name" value="bis(5'-nucleosyl)-tetraphosphatase (symmetrical) YqeK"/>
    <property type="match status" value="1"/>
</dbReference>
<dbReference type="GO" id="GO:0046872">
    <property type="term" value="F:metal ion binding"/>
    <property type="evidence" value="ECO:0007669"/>
    <property type="project" value="UniProtKB-KW"/>
</dbReference>
<dbReference type="NCBIfam" id="TIGR00277">
    <property type="entry name" value="HDIG"/>
    <property type="match status" value="1"/>
</dbReference>
<reference evidence="9" key="1">
    <citation type="submission" date="2016-11" db="EMBL/GenBank/DDBJ databases">
        <authorList>
            <person name="Varghese N."/>
            <person name="Submissions S."/>
        </authorList>
    </citation>
    <scope>NUCLEOTIDE SEQUENCE [LARGE SCALE GENOMIC DNA]</scope>
    <source>
        <strain evidence="9">DSM 15285</strain>
    </source>
</reference>
<dbReference type="PANTHER" id="PTHR35795">
    <property type="entry name" value="SLR1885 PROTEIN"/>
    <property type="match status" value="1"/>
</dbReference>
<evidence type="ECO:0000256" key="1">
    <source>
        <dbReference type="ARBA" id="ARBA00012506"/>
    </source>
</evidence>
<evidence type="ECO:0000256" key="3">
    <source>
        <dbReference type="ARBA" id="ARBA00022741"/>
    </source>
</evidence>
<proteinExistence type="predicted"/>
<dbReference type="Pfam" id="PF01966">
    <property type="entry name" value="HD"/>
    <property type="match status" value="1"/>
</dbReference>
<dbReference type="OrthoDB" id="5295945at2"/>
<dbReference type="InterPro" id="IPR006675">
    <property type="entry name" value="HDIG_dom"/>
</dbReference>
<dbReference type="EMBL" id="FQXH01000005">
    <property type="protein sequence ID" value="SHG88583.1"/>
    <property type="molecule type" value="Genomic_DNA"/>
</dbReference>
<dbReference type="CDD" id="cd00077">
    <property type="entry name" value="HDc"/>
    <property type="match status" value="1"/>
</dbReference>
<dbReference type="Proteomes" id="UP000242520">
    <property type="component" value="Unassembled WGS sequence"/>
</dbReference>
<accession>A0A1M5NI06</accession>
<dbReference type="PANTHER" id="PTHR35795:SF1">
    <property type="entry name" value="BIS(5'-NUCLEOSYL)-TETRAPHOSPHATASE, SYMMETRICAL"/>
    <property type="match status" value="1"/>
</dbReference>
<evidence type="ECO:0000256" key="4">
    <source>
        <dbReference type="ARBA" id="ARBA00022801"/>
    </source>
</evidence>
<sequence length="191" mass="22211">MKLEEMLKILEKMITKKRLIHSLGVVESAKELAKIYGCDIRKSEIAALLHDCGKCLKKEEVLHYVKKYDILLDEIEEKELELVHGKIGACFAKHIFKVKDEDIFSAITYHTTGKKDMTKLEKIIYLADFIEPNRDYPGVDELRNIAYNDDLDKAILMAFDNTIRYVISEKKIIHPRTIEARNFILEQLNNV</sequence>
<evidence type="ECO:0000259" key="7">
    <source>
        <dbReference type="PROSITE" id="PS51831"/>
    </source>
</evidence>
<evidence type="ECO:0000313" key="8">
    <source>
        <dbReference type="EMBL" id="SHG88583.1"/>
    </source>
</evidence>
<dbReference type="SUPFAM" id="SSF109604">
    <property type="entry name" value="HD-domain/PDEase-like"/>
    <property type="match status" value="1"/>
</dbReference>
<dbReference type="Gene3D" id="1.10.3210.10">
    <property type="entry name" value="Hypothetical protein af1432"/>
    <property type="match status" value="1"/>
</dbReference>
<keyword evidence="9" id="KW-1185">Reference proteome</keyword>
<dbReference type="InterPro" id="IPR051094">
    <property type="entry name" value="Diverse_Catalytic_Enzymes"/>
</dbReference>
<evidence type="ECO:0000256" key="5">
    <source>
        <dbReference type="ARBA" id="ARBA00023004"/>
    </source>
</evidence>
<evidence type="ECO:0000256" key="2">
    <source>
        <dbReference type="ARBA" id="ARBA00022723"/>
    </source>
</evidence>
<evidence type="ECO:0000313" key="9">
    <source>
        <dbReference type="Proteomes" id="UP000242520"/>
    </source>
</evidence>
<dbReference type="SMART" id="SM00471">
    <property type="entry name" value="HDc"/>
    <property type="match status" value="1"/>
</dbReference>
<keyword evidence="3" id="KW-0547">Nucleotide-binding</keyword>
<keyword evidence="2" id="KW-0479">Metal-binding</keyword>
<feature type="domain" description="HD" evidence="7">
    <location>
        <begin position="18"/>
        <end position="133"/>
    </location>
</feature>
<comment type="catalytic activity">
    <reaction evidence="6">
        <text>P(1),P(4)-bis(5'-adenosyl) tetraphosphate + H2O = 2 ADP + 2 H(+)</text>
        <dbReference type="Rhea" id="RHEA:24252"/>
        <dbReference type="ChEBI" id="CHEBI:15377"/>
        <dbReference type="ChEBI" id="CHEBI:15378"/>
        <dbReference type="ChEBI" id="CHEBI:58141"/>
        <dbReference type="ChEBI" id="CHEBI:456216"/>
        <dbReference type="EC" id="3.6.1.41"/>
    </reaction>
</comment>
<dbReference type="InterPro" id="IPR005249">
    <property type="entry name" value="YqeK"/>
</dbReference>